<reference evidence="2" key="1">
    <citation type="journal article" date="2020" name="Stud. Mycol.">
        <title>101 Dothideomycetes genomes: a test case for predicting lifestyles and emergence of pathogens.</title>
        <authorList>
            <person name="Haridas S."/>
            <person name="Albert R."/>
            <person name="Binder M."/>
            <person name="Bloem J."/>
            <person name="Labutti K."/>
            <person name="Salamov A."/>
            <person name="Andreopoulos B."/>
            <person name="Baker S."/>
            <person name="Barry K."/>
            <person name="Bills G."/>
            <person name="Bluhm B."/>
            <person name="Cannon C."/>
            <person name="Castanera R."/>
            <person name="Culley D."/>
            <person name="Daum C."/>
            <person name="Ezra D."/>
            <person name="Gonzalez J."/>
            <person name="Henrissat B."/>
            <person name="Kuo A."/>
            <person name="Liang C."/>
            <person name="Lipzen A."/>
            <person name="Lutzoni F."/>
            <person name="Magnuson J."/>
            <person name="Mondo S."/>
            <person name="Nolan M."/>
            <person name="Ohm R."/>
            <person name="Pangilinan J."/>
            <person name="Park H.-J."/>
            <person name="Ramirez L."/>
            <person name="Alfaro M."/>
            <person name="Sun H."/>
            <person name="Tritt A."/>
            <person name="Yoshinaga Y."/>
            <person name="Zwiers L.-H."/>
            <person name="Turgeon B."/>
            <person name="Goodwin S."/>
            <person name="Spatafora J."/>
            <person name="Crous P."/>
            <person name="Grigoriev I."/>
        </authorList>
    </citation>
    <scope>NUCLEOTIDE SEQUENCE</scope>
    <source>
        <strain evidence="2">CBS 122368</strain>
    </source>
</reference>
<dbReference type="PANTHER" id="PTHR36934:SF1">
    <property type="entry name" value="THIOESTERASE DOMAIN-CONTAINING PROTEIN"/>
    <property type="match status" value="1"/>
</dbReference>
<dbReference type="OrthoDB" id="4487988at2759"/>
<organism evidence="2 3">
    <name type="scientific">Trematosphaeria pertusa</name>
    <dbReference type="NCBI Taxonomy" id="390896"/>
    <lineage>
        <taxon>Eukaryota</taxon>
        <taxon>Fungi</taxon>
        <taxon>Dikarya</taxon>
        <taxon>Ascomycota</taxon>
        <taxon>Pezizomycotina</taxon>
        <taxon>Dothideomycetes</taxon>
        <taxon>Pleosporomycetidae</taxon>
        <taxon>Pleosporales</taxon>
        <taxon>Massarineae</taxon>
        <taxon>Trematosphaeriaceae</taxon>
        <taxon>Trematosphaeria</taxon>
    </lineage>
</organism>
<accession>A0A6A6IKM9</accession>
<protein>
    <recommendedName>
        <fullName evidence="1">Fluoroacetyl-CoA-specific thioesterase-like domain-containing protein</fullName>
    </recommendedName>
</protein>
<dbReference type="InterPro" id="IPR054485">
    <property type="entry name" value="FlK-like_dom"/>
</dbReference>
<feature type="domain" description="Fluoroacetyl-CoA-specific thioesterase-like" evidence="1">
    <location>
        <begin position="33"/>
        <end position="125"/>
    </location>
</feature>
<dbReference type="RefSeq" id="XP_033685975.1">
    <property type="nucleotide sequence ID" value="XM_033835430.1"/>
</dbReference>
<dbReference type="PIRSF" id="PIRSF014972">
    <property type="entry name" value="FlK"/>
    <property type="match status" value="1"/>
</dbReference>
<dbReference type="AlphaFoldDB" id="A0A6A6IKM9"/>
<dbReference type="Gene3D" id="3.10.129.10">
    <property type="entry name" value="Hotdog Thioesterase"/>
    <property type="match status" value="1"/>
</dbReference>
<dbReference type="Pfam" id="PF22636">
    <property type="entry name" value="FlK"/>
    <property type="match status" value="1"/>
</dbReference>
<dbReference type="EMBL" id="ML987193">
    <property type="protein sequence ID" value="KAF2250971.1"/>
    <property type="molecule type" value="Genomic_DNA"/>
</dbReference>
<evidence type="ECO:0000313" key="3">
    <source>
        <dbReference type="Proteomes" id="UP000800094"/>
    </source>
</evidence>
<dbReference type="SUPFAM" id="SSF54637">
    <property type="entry name" value="Thioesterase/thiol ester dehydrase-isomerase"/>
    <property type="match status" value="1"/>
</dbReference>
<dbReference type="Proteomes" id="UP000800094">
    <property type="component" value="Unassembled WGS sequence"/>
</dbReference>
<dbReference type="InterPro" id="IPR025540">
    <property type="entry name" value="FlK"/>
</dbReference>
<name>A0A6A6IKM9_9PLEO</name>
<proteinExistence type="predicted"/>
<dbReference type="PANTHER" id="PTHR36934">
    <property type="entry name" value="BLR0278 PROTEIN"/>
    <property type="match status" value="1"/>
</dbReference>
<evidence type="ECO:0000313" key="2">
    <source>
        <dbReference type="EMBL" id="KAF2250971.1"/>
    </source>
</evidence>
<dbReference type="InterPro" id="IPR029069">
    <property type="entry name" value="HotDog_dom_sf"/>
</dbReference>
<keyword evidence="3" id="KW-1185">Reference proteome</keyword>
<gene>
    <name evidence="2" type="ORF">BU26DRAFT_603474</name>
</gene>
<dbReference type="GeneID" id="54588760"/>
<sequence length="147" mass="16012">MSKPDPQLNSTITATFTVRPNDLASAISPDPNDRFPAVFSTSRLVALMEIASARLLEPCLSPGQLSVGVRIDVTHSAPTPEGTEVTAEAKFVGREGKLFVFEVIARDPAGEIGRARHERAIINVERLENAARKRILEGERVPRQGEL</sequence>
<evidence type="ECO:0000259" key="1">
    <source>
        <dbReference type="Pfam" id="PF22636"/>
    </source>
</evidence>